<dbReference type="InterPro" id="IPR008300">
    <property type="entry name" value="PTAC"/>
</dbReference>
<comment type="pathway">
    <text evidence="10">Polyol metabolism; 1,2-propanediol degradation.</text>
</comment>
<dbReference type="GO" id="GO:0051144">
    <property type="term" value="P:1,2-propanediol catabolic process"/>
    <property type="evidence" value="ECO:0007669"/>
    <property type="project" value="UniProtKB-UniPathway"/>
</dbReference>
<keyword evidence="12" id="KW-1185">Reference proteome</keyword>
<dbReference type="GO" id="GO:0046872">
    <property type="term" value="F:metal ion binding"/>
    <property type="evidence" value="ECO:0007669"/>
    <property type="project" value="UniProtKB-KW"/>
</dbReference>
<comment type="catalytic activity">
    <reaction evidence="9 10">
        <text>propanoyl-CoA + phosphate = propanoyl phosphate + CoA</text>
        <dbReference type="Rhea" id="RHEA:28046"/>
        <dbReference type="ChEBI" id="CHEBI:43474"/>
        <dbReference type="ChEBI" id="CHEBI:57287"/>
        <dbReference type="ChEBI" id="CHEBI:57392"/>
        <dbReference type="ChEBI" id="CHEBI:58933"/>
        <dbReference type="EC" id="2.3.1.222"/>
    </reaction>
</comment>
<dbReference type="Pfam" id="PF06130">
    <property type="entry name" value="PTAC"/>
    <property type="match status" value="1"/>
</dbReference>
<evidence type="ECO:0000256" key="3">
    <source>
        <dbReference type="ARBA" id="ARBA00012206"/>
    </source>
</evidence>
<comment type="cofactor">
    <cofactor evidence="1">
        <name>Zn(2+)</name>
        <dbReference type="ChEBI" id="CHEBI:29105"/>
    </cofactor>
</comment>
<evidence type="ECO:0000256" key="5">
    <source>
        <dbReference type="ARBA" id="ARBA00022679"/>
    </source>
</evidence>
<evidence type="ECO:0000256" key="2">
    <source>
        <dbReference type="ARBA" id="ARBA00007342"/>
    </source>
</evidence>
<evidence type="ECO:0000313" key="12">
    <source>
        <dbReference type="Proteomes" id="UP000187404"/>
    </source>
</evidence>
<dbReference type="PANTHER" id="PTHR39453">
    <property type="entry name" value="PHOSPHATE PROPANOYLTRANSFERASE"/>
    <property type="match status" value="1"/>
</dbReference>
<organism evidence="11 12">
    <name type="scientific">Hornefia porci</name>
    <dbReference type="NCBI Taxonomy" id="2652292"/>
    <lineage>
        <taxon>Bacteria</taxon>
        <taxon>Bacillati</taxon>
        <taxon>Bacillota</taxon>
        <taxon>Clostridia</taxon>
        <taxon>Peptostreptococcales</taxon>
        <taxon>Anaerovoracaceae</taxon>
        <taxon>Hornefia</taxon>
    </lineage>
</organism>
<evidence type="ECO:0000256" key="6">
    <source>
        <dbReference type="ARBA" id="ARBA00022723"/>
    </source>
</evidence>
<dbReference type="STRING" id="1261640.BHK98_03015"/>
<dbReference type="AlphaFoldDB" id="A0A1Q9JFV9"/>
<dbReference type="EC" id="2.3.1.222" evidence="3 10"/>
<evidence type="ECO:0000256" key="4">
    <source>
        <dbReference type="ARBA" id="ARBA00020837"/>
    </source>
</evidence>
<evidence type="ECO:0000256" key="8">
    <source>
        <dbReference type="ARBA" id="ARBA00023315"/>
    </source>
</evidence>
<dbReference type="GO" id="GO:0016747">
    <property type="term" value="F:acyltransferase activity, transferring groups other than amino-acyl groups"/>
    <property type="evidence" value="ECO:0007669"/>
    <property type="project" value="InterPro"/>
</dbReference>
<dbReference type="PANTHER" id="PTHR39453:SF1">
    <property type="entry name" value="PHOSPHATE PROPANOYLTRANSFERASE"/>
    <property type="match status" value="1"/>
</dbReference>
<comment type="caution">
    <text evidence="11">The sequence shown here is derived from an EMBL/GenBank/DDBJ whole genome shotgun (WGS) entry which is preliminary data.</text>
</comment>
<reference evidence="11 12" key="1">
    <citation type="journal article" date="2016" name="Appl. Environ. Microbiol.">
        <title>Function and Phylogeny of Bacterial Butyryl Coenzyme A:Acetate Transferases and Their Diversity in the Proximal Colon of Swine.</title>
        <authorList>
            <person name="Trachsel J."/>
            <person name="Bayles D.O."/>
            <person name="Looft T."/>
            <person name="Levine U.Y."/>
            <person name="Allen H.K."/>
        </authorList>
    </citation>
    <scope>NUCLEOTIDE SEQUENCE [LARGE SCALE GENOMIC DNA]</scope>
    <source>
        <strain evidence="11 12">68-3-10</strain>
    </source>
</reference>
<dbReference type="PIRSF" id="PIRSF010130">
    <property type="entry name" value="PduL"/>
    <property type="match status" value="1"/>
</dbReference>
<evidence type="ECO:0000256" key="10">
    <source>
        <dbReference type="PIRNR" id="PIRNR010130"/>
    </source>
</evidence>
<evidence type="ECO:0000256" key="9">
    <source>
        <dbReference type="ARBA" id="ARBA00047589"/>
    </source>
</evidence>
<keyword evidence="8 10" id="KW-0012">Acyltransferase</keyword>
<dbReference type="OrthoDB" id="9784365at2"/>
<dbReference type="EMBL" id="MJIE01000001">
    <property type="protein sequence ID" value="OLR55122.1"/>
    <property type="molecule type" value="Genomic_DNA"/>
</dbReference>
<gene>
    <name evidence="11" type="ORF">BHK98_03015</name>
</gene>
<name>A0A1Q9JFV9_9FIRM</name>
<accession>A0A1Q9JFV9</accession>
<evidence type="ECO:0000256" key="1">
    <source>
        <dbReference type="ARBA" id="ARBA00001947"/>
    </source>
</evidence>
<dbReference type="NCBIfam" id="NF011652">
    <property type="entry name" value="PRK15070.1"/>
    <property type="match status" value="1"/>
</dbReference>
<dbReference type="Proteomes" id="UP000187404">
    <property type="component" value="Unassembled WGS sequence"/>
</dbReference>
<sequence length="222" mass="23358">MENYEQLIRQLVDAAMAGAGKTGAGCGAGTCADGSDIPVGVSNRHLHLSQQDLNVLFGSGYELTAIKDLGQPGQFACKETLTVCGPKGAIEKVRVLGPVRSRTQVEILAGDGFKLGVKAPVRQSGDLTGTPGVTLVGPKGSVVLTEGTIVAQRHIHMTPAEAERYGVRDGDVVSIDFDTERGGVMRNVLIRATDTSALECHVDTEEANAFGVSSKSHFRIIK</sequence>
<evidence type="ECO:0000256" key="7">
    <source>
        <dbReference type="ARBA" id="ARBA00022833"/>
    </source>
</evidence>
<comment type="similarity">
    <text evidence="2 10">Belongs to the PduL family.</text>
</comment>
<keyword evidence="7" id="KW-0862">Zinc</keyword>
<comment type="function">
    <text evidence="10">Involved in 1,2-propanediol (1,2-PD) degradation by catalyzing the conversion of propanoyl-CoA to propanoyl-phosphate.</text>
</comment>
<keyword evidence="6" id="KW-0479">Metal-binding</keyword>
<proteinExistence type="inferred from homology"/>
<keyword evidence="5 10" id="KW-0808">Transferase</keyword>
<evidence type="ECO:0000313" key="11">
    <source>
        <dbReference type="EMBL" id="OLR55122.1"/>
    </source>
</evidence>
<dbReference type="UniPathway" id="UPA00621"/>
<protein>
    <recommendedName>
        <fullName evidence="4 10">Phosphate propanoyltransferase</fullName>
        <ecNumber evidence="3 10">2.3.1.222</ecNumber>
    </recommendedName>
</protein>